<dbReference type="SUPFAM" id="SSF56112">
    <property type="entry name" value="Protein kinase-like (PK-like)"/>
    <property type="match status" value="1"/>
</dbReference>
<sequence>MADQSHDLAEDVIQSTSIEGDHPSTGDTSTGLSDGSEDIFPNENQRWEDEDVLLSSDNSAFLEPVQGGRVNMTPSRIGHRAGQGTLETVYIGMASGPMEFVIVLAVPPPPTQPGENVNRTIAHQCIDFYVNNSPEDLLRLLAPHFSSFAKAEMANPPANLQAYMERQYCFRLIPEGGDTVTFEPYPEFCLNLNGAPDRIDWDSLKDELANVPTFELSEIEDFRVGFNRGVYQVAIKGKNFLYKPASNTQCLAREISVLQKVAGCSLRVPKLEGVVNVNQKHSGMLLTLISNRFGLSFWPQIQPEVSVAERQKWYDQISDIIHALHQNDCCWGDAKPDNVVIDENLDAWLVDFEGGTTDGWVDPELANTVAGDLQGLERIREHLNLEE</sequence>
<dbReference type="RefSeq" id="XP_025570927.1">
    <property type="nucleotide sequence ID" value="XM_025721036.1"/>
</dbReference>
<evidence type="ECO:0008006" key="4">
    <source>
        <dbReference type="Google" id="ProtNLM"/>
    </source>
</evidence>
<evidence type="ECO:0000256" key="1">
    <source>
        <dbReference type="SAM" id="MobiDB-lite"/>
    </source>
</evidence>
<reference evidence="2 3" key="1">
    <citation type="submission" date="2018-02" db="EMBL/GenBank/DDBJ databases">
        <title>The genomes of Aspergillus section Nigri reveals drivers in fungal speciation.</title>
        <authorList>
            <consortium name="DOE Joint Genome Institute"/>
            <person name="Vesth T.C."/>
            <person name="Nybo J."/>
            <person name="Theobald S."/>
            <person name="Brandl J."/>
            <person name="Frisvad J.C."/>
            <person name="Nielsen K.F."/>
            <person name="Lyhne E.K."/>
            <person name="Kogle M.E."/>
            <person name="Kuo A."/>
            <person name="Riley R."/>
            <person name="Clum A."/>
            <person name="Nolan M."/>
            <person name="Lipzen A."/>
            <person name="Salamov A."/>
            <person name="Henrissat B."/>
            <person name="Wiebenga A."/>
            <person name="De vries R.P."/>
            <person name="Grigoriev I.V."/>
            <person name="Mortensen U.H."/>
            <person name="Andersen M.R."/>
            <person name="Baker S.E."/>
        </authorList>
    </citation>
    <scope>NUCLEOTIDE SEQUENCE [LARGE SCALE GENOMIC DNA]</scope>
    <source>
        <strain evidence="2 3">CBS 121593</strain>
    </source>
</reference>
<dbReference type="OrthoDB" id="4062651at2759"/>
<protein>
    <recommendedName>
        <fullName evidence="4">Protein kinase domain-containing protein</fullName>
    </recommendedName>
</protein>
<name>A0A395GM97_9EURO</name>
<accession>A0A395GM97</accession>
<dbReference type="Gene3D" id="1.10.510.10">
    <property type="entry name" value="Transferase(Phosphotransferase) domain 1"/>
    <property type="match status" value="1"/>
</dbReference>
<dbReference type="GeneID" id="37225901"/>
<organism evidence="2 3">
    <name type="scientific">Aspergillus ibericus CBS 121593</name>
    <dbReference type="NCBI Taxonomy" id="1448316"/>
    <lineage>
        <taxon>Eukaryota</taxon>
        <taxon>Fungi</taxon>
        <taxon>Dikarya</taxon>
        <taxon>Ascomycota</taxon>
        <taxon>Pezizomycotina</taxon>
        <taxon>Eurotiomycetes</taxon>
        <taxon>Eurotiomycetidae</taxon>
        <taxon>Eurotiales</taxon>
        <taxon>Aspergillaceae</taxon>
        <taxon>Aspergillus</taxon>
        <taxon>Aspergillus subgen. Circumdati</taxon>
    </lineage>
</organism>
<dbReference type="EMBL" id="KZ824472">
    <property type="protein sequence ID" value="RAK96599.1"/>
    <property type="molecule type" value="Genomic_DNA"/>
</dbReference>
<dbReference type="VEuPathDB" id="FungiDB:BO80DRAFT_438391"/>
<dbReference type="AlphaFoldDB" id="A0A395GM97"/>
<dbReference type="Proteomes" id="UP000249402">
    <property type="component" value="Unassembled WGS sequence"/>
</dbReference>
<keyword evidence="3" id="KW-1185">Reference proteome</keyword>
<evidence type="ECO:0000313" key="2">
    <source>
        <dbReference type="EMBL" id="RAK96599.1"/>
    </source>
</evidence>
<evidence type="ECO:0000313" key="3">
    <source>
        <dbReference type="Proteomes" id="UP000249402"/>
    </source>
</evidence>
<feature type="region of interest" description="Disordered" evidence="1">
    <location>
        <begin position="1"/>
        <end position="42"/>
    </location>
</feature>
<gene>
    <name evidence="2" type="ORF">BO80DRAFT_438391</name>
</gene>
<dbReference type="InterPro" id="IPR011009">
    <property type="entry name" value="Kinase-like_dom_sf"/>
</dbReference>
<proteinExistence type="predicted"/>